<keyword evidence="5" id="KW-1185">Reference proteome</keyword>
<dbReference type="AlphaFoldDB" id="A0A2B4T1G7"/>
<organism evidence="4 5">
    <name type="scientific">Stylophora pistillata</name>
    <name type="common">Smooth cauliflower coral</name>
    <dbReference type="NCBI Taxonomy" id="50429"/>
    <lineage>
        <taxon>Eukaryota</taxon>
        <taxon>Metazoa</taxon>
        <taxon>Cnidaria</taxon>
        <taxon>Anthozoa</taxon>
        <taxon>Hexacorallia</taxon>
        <taxon>Scleractinia</taxon>
        <taxon>Astrocoeniina</taxon>
        <taxon>Pocilloporidae</taxon>
        <taxon>Stylophora</taxon>
    </lineage>
</organism>
<reference evidence="5" key="1">
    <citation type="journal article" date="2017" name="bioRxiv">
        <title>Comparative analysis of the genomes of Stylophora pistillata and Acropora digitifera provides evidence for extensive differences between species of corals.</title>
        <authorList>
            <person name="Voolstra C.R."/>
            <person name="Li Y."/>
            <person name="Liew Y.J."/>
            <person name="Baumgarten S."/>
            <person name="Zoccola D."/>
            <person name="Flot J.-F."/>
            <person name="Tambutte S."/>
            <person name="Allemand D."/>
            <person name="Aranda M."/>
        </authorList>
    </citation>
    <scope>NUCLEOTIDE SEQUENCE [LARGE SCALE GENOMIC DNA]</scope>
</reference>
<dbReference type="Gene3D" id="1.10.533.10">
    <property type="entry name" value="Death Domain, Fas"/>
    <property type="match status" value="1"/>
</dbReference>
<comment type="caution">
    <text evidence="4">The sequence shown here is derived from an EMBL/GenBank/DDBJ whole genome shotgun (WGS) entry which is preliminary data.</text>
</comment>
<dbReference type="CDD" id="cd01670">
    <property type="entry name" value="Death"/>
    <property type="match status" value="1"/>
</dbReference>
<evidence type="ECO:0000256" key="1">
    <source>
        <dbReference type="SAM" id="Coils"/>
    </source>
</evidence>
<accession>A0A2B4T1G7</accession>
<dbReference type="SUPFAM" id="SSF47986">
    <property type="entry name" value="DEATH domain"/>
    <property type="match status" value="1"/>
</dbReference>
<dbReference type="Pfam" id="PF02995">
    <property type="entry name" value="DUF229"/>
    <property type="match status" value="2"/>
</dbReference>
<keyword evidence="1" id="KW-0175">Coiled coil</keyword>
<dbReference type="GO" id="GO:0007165">
    <property type="term" value="P:signal transduction"/>
    <property type="evidence" value="ECO:0007669"/>
    <property type="project" value="InterPro"/>
</dbReference>
<dbReference type="Proteomes" id="UP000225706">
    <property type="component" value="Unassembled WGS sequence"/>
</dbReference>
<dbReference type="PANTHER" id="PTHR10974:SF39">
    <property type="entry name" value="E2F TRANSCRIPTION FACTOR CC-MB DOMAIN-CONTAINING PROTEIN"/>
    <property type="match status" value="1"/>
</dbReference>
<feature type="region of interest" description="Disordered" evidence="2">
    <location>
        <begin position="163"/>
        <end position="186"/>
    </location>
</feature>
<name>A0A2B4T1G7_STYPI</name>
<proteinExistence type="predicted"/>
<feature type="compositionally biased region" description="Acidic residues" evidence="2">
    <location>
        <begin position="165"/>
        <end position="180"/>
    </location>
</feature>
<protein>
    <recommendedName>
        <fullName evidence="3">Death domain-containing protein</fullName>
    </recommendedName>
</protein>
<evidence type="ECO:0000313" key="4">
    <source>
        <dbReference type="EMBL" id="PFX34632.1"/>
    </source>
</evidence>
<gene>
    <name evidence="4" type="ORF">AWC38_SpisGene562</name>
</gene>
<evidence type="ECO:0000313" key="5">
    <source>
        <dbReference type="Proteomes" id="UP000225706"/>
    </source>
</evidence>
<feature type="region of interest" description="Disordered" evidence="2">
    <location>
        <begin position="482"/>
        <end position="502"/>
    </location>
</feature>
<dbReference type="GO" id="GO:0005615">
    <property type="term" value="C:extracellular space"/>
    <property type="evidence" value="ECO:0007669"/>
    <property type="project" value="TreeGrafter"/>
</dbReference>
<evidence type="ECO:0000256" key="2">
    <source>
        <dbReference type="SAM" id="MobiDB-lite"/>
    </source>
</evidence>
<evidence type="ECO:0000259" key="3">
    <source>
        <dbReference type="PROSITE" id="PS50017"/>
    </source>
</evidence>
<dbReference type="EMBL" id="LSMT01000003">
    <property type="protein sequence ID" value="PFX34632.1"/>
    <property type="molecule type" value="Genomic_DNA"/>
</dbReference>
<feature type="domain" description="Death" evidence="3">
    <location>
        <begin position="214"/>
        <end position="284"/>
    </location>
</feature>
<feature type="coiled-coil region" evidence="1">
    <location>
        <begin position="332"/>
        <end position="366"/>
    </location>
</feature>
<dbReference type="OrthoDB" id="10478926at2759"/>
<dbReference type="Pfam" id="PF00531">
    <property type="entry name" value="Death"/>
    <property type="match status" value="1"/>
</dbReference>
<dbReference type="InterPro" id="IPR004245">
    <property type="entry name" value="DUF229"/>
</dbReference>
<dbReference type="InterPro" id="IPR000488">
    <property type="entry name" value="Death_dom"/>
</dbReference>
<dbReference type="SMART" id="SM00005">
    <property type="entry name" value="DEATH"/>
    <property type="match status" value="1"/>
</dbReference>
<dbReference type="InterPro" id="IPR011029">
    <property type="entry name" value="DEATH-like_dom_sf"/>
</dbReference>
<dbReference type="PANTHER" id="PTHR10974">
    <property type="entry name" value="FI08016P-RELATED"/>
    <property type="match status" value="1"/>
</dbReference>
<dbReference type="PROSITE" id="PS50017">
    <property type="entry name" value="DEATH_DOMAIN"/>
    <property type="match status" value="1"/>
</dbReference>
<sequence>MLPSCDVANCEDTLATLEEKDIDADISEAKNGELLMKREGIFRAEIDDELPPSMATGLALFGNESKKVRVTRDGLAMLGEEIPVVKSSCQKLPSLLVPCQVAVSRYKRSRDEVERQVEESVKRLRSETVSRYESDEFAGKGYQESGVTQVLKDQFVEEGYFADAETSDSEEASENEDSDPLDFSMNNNSLDPTLLITEKLIHEKQLPELIGPVKWKDLARVLGFSETNIDEIQIEKECCPKECCIAVLVRWIRRKGREAIVAELAEALIKIELKNVADILLGPINDRRAISIEVRGTIKVDDANQEIKHYINTIDQFIGNVPRQTEQDQVVVEDLNCKVDQISENLEKLQKTLSDIKSSLNMSELKEETLTMQRLEFIERQSRTLEEVYTKVTRMTSQACACDEFVRRKFYDFTYYNLKAVHNDLNSRVADLKLADTNFTKEENEKLQILLADQEGREKQVADLEATRTRLFSAILGSPAEEEPRISPYSTSERRNSAPSIPVQIPREDTDAVLSRKSSKILTIVLVAVLFAIIAEKMYFGPSFQKRGDLSLCPHLGLHNDSHKSKTSSPPEMKCKAHSSDKEGCEQAYQYYGHPGHVENRSCDEVNYTDICSFQVTKSGEQTLSCDARVCGSSRIEIGSINLNIGKISEWTPLSKKTMALTVQKAVETNRKNGFDFLFLRCGSLLQVLIFPPILHKLKDSRDRHKINVNVILLDSISRAHFYRSLPRAVDVLRKISRDPSIKASSLDFELFQSVGQQTFDNLRPFFSGVIKDLEIRRKPSTDPEFIERWREFQERIKKKFIDNFGLMHFSGTVLEKYNETNHYENPPKVCLNGQFFNKYFMDYLQMVYTAIKNDSRVKPVLSFMHFNTGHEYTGKRIRNMDANLAEFFINMAAIPDTLTMIISDHGNKNTHYSQNTEEGRREVFDPISFMVIPDDVAKILGKERMTALVENQRRLFTFLDVHRALTSLNDPEKMLSQNTSEAGIFAVLPADRTCADLSLMPLTLCKREDFDRYNSVEDNSDSHKWLAEFALGTLNDAIQKQHMGGDNGSQLSSTLKQGYGNCQRLVGKSFTNIVQRAQGEYISTTMYIHVLPPPGYKEDEVFKVSVKQYSQVKDKVWLTSFVRVSTYSKFESCADKSVDKKLCACAKQETTEPTNNEQKFAVKVPSKMFASTKIVKDLHSGCLLFLRRNHQTFSLALEVTSVCFDRTYGFELSGSSGERV</sequence>